<gene>
    <name evidence="1" type="ORF">SARC_16735</name>
</gene>
<accession>A0A0L0F295</accession>
<proteinExistence type="predicted"/>
<reference evidence="1 2" key="1">
    <citation type="submission" date="2011-02" db="EMBL/GenBank/DDBJ databases">
        <title>The Genome Sequence of Sphaeroforma arctica JP610.</title>
        <authorList>
            <consortium name="The Broad Institute Genome Sequencing Platform"/>
            <person name="Russ C."/>
            <person name="Cuomo C."/>
            <person name="Young S.K."/>
            <person name="Zeng Q."/>
            <person name="Gargeya S."/>
            <person name="Alvarado L."/>
            <person name="Berlin A."/>
            <person name="Chapman S.B."/>
            <person name="Chen Z."/>
            <person name="Freedman E."/>
            <person name="Gellesch M."/>
            <person name="Goldberg J."/>
            <person name="Griggs A."/>
            <person name="Gujja S."/>
            <person name="Heilman E."/>
            <person name="Heiman D."/>
            <person name="Howarth C."/>
            <person name="Mehta T."/>
            <person name="Neiman D."/>
            <person name="Pearson M."/>
            <person name="Roberts A."/>
            <person name="Saif S."/>
            <person name="Shea T."/>
            <person name="Shenoy N."/>
            <person name="Sisk P."/>
            <person name="Stolte C."/>
            <person name="Sykes S."/>
            <person name="White J."/>
            <person name="Yandava C."/>
            <person name="Burger G."/>
            <person name="Gray M.W."/>
            <person name="Holland P.W.H."/>
            <person name="King N."/>
            <person name="Lang F.B.F."/>
            <person name="Roger A.J."/>
            <person name="Ruiz-Trillo I."/>
            <person name="Haas B."/>
            <person name="Nusbaum C."/>
            <person name="Birren B."/>
        </authorList>
    </citation>
    <scope>NUCLEOTIDE SEQUENCE [LARGE SCALE GENOMIC DNA]</scope>
    <source>
        <strain evidence="1 2">JP610</strain>
    </source>
</reference>
<dbReference type="AlphaFoldDB" id="A0A0L0F295"/>
<dbReference type="GeneID" id="25917239"/>
<name>A0A0L0F295_9EUKA</name>
<dbReference type="EMBL" id="KQ250339">
    <property type="protein sequence ID" value="KNC70736.1"/>
    <property type="molecule type" value="Genomic_DNA"/>
</dbReference>
<sequence length="122" mass="14303">MFGTKRLTRHWTQLRTYFEPVCPEVAQRITMVFRTAYENWLFLRSSFRQTSMNERRSVLHHITQTVSGKTWRGQVSSAFTMLERAYAAMNLDVVYDMKDLLRSAWVGVAPATQLARNNLIIQ</sequence>
<protein>
    <submittedName>
        <fullName evidence="1">Uncharacterized protein</fullName>
    </submittedName>
</protein>
<evidence type="ECO:0000313" key="1">
    <source>
        <dbReference type="EMBL" id="KNC70736.1"/>
    </source>
</evidence>
<dbReference type="RefSeq" id="XP_014144638.1">
    <property type="nucleotide sequence ID" value="XM_014289163.1"/>
</dbReference>
<organism evidence="1 2">
    <name type="scientific">Sphaeroforma arctica JP610</name>
    <dbReference type="NCBI Taxonomy" id="667725"/>
    <lineage>
        <taxon>Eukaryota</taxon>
        <taxon>Ichthyosporea</taxon>
        <taxon>Ichthyophonida</taxon>
        <taxon>Sphaeroforma</taxon>
    </lineage>
</organism>
<evidence type="ECO:0000313" key="2">
    <source>
        <dbReference type="Proteomes" id="UP000054560"/>
    </source>
</evidence>
<keyword evidence="2" id="KW-1185">Reference proteome</keyword>
<dbReference type="Proteomes" id="UP000054560">
    <property type="component" value="Unassembled WGS sequence"/>
</dbReference>
<feature type="non-terminal residue" evidence="1">
    <location>
        <position position="122"/>
    </location>
</feature>